<sequence>MNLKSFLEFKGYTFYDEIIELDIKASNTYFSGFTNLYVTDSMLVELANSLIDFPKNEKEVFFEFGEQPTKSSYFCVKFYPYSSLSHIGVQIIIETSVLSNDIDKNRAQFEIIVEPSAIDNFRRAIMTLSNKKYGEAILYGRDNRI</sequence>
<organism evidence="1 2">
    <name type="scientific">Chryseobacterium formosus</name>
    <dbReference type="NCBI Taxonomy" id="1537363"/>
    <lineage>
        <taxon>Bacteria</taxon>
        <taxon>Pseudomonadati</taxon>
        <taxon>Bacteroidota</taxon>
        <taxon>Flavobacteriia</taxon>
        <taxon>Flavobacteriales</taxon>
        <taxon>Weeksellaceae</taxon>
        <taxon>Chryseobacterium group</taxon>
        <taxon>Chryseobacterium</taxon>
    </lineage>
</organism>
<evidence type="ECO:0000313" key="2">
    <source>
        <dbReference type="Proteomes" id="UP001073122"/>
    </source>
</evidence>
<dbReference type="RefSeq" id="WP_267265808.1">
    <property type="nucleotide sequence ID" value="NZ_JAOVZW010000013.1"/>
</dbReference>
<evidence type="ECO:0000313" key="1">
    <source>
        <dbReference type="EMBL" id="MCX8524516.1"/>
    </source>
</evidence>
<dbReference type="EMBL" id="JAOVZW010000013">
    <property type="protein sequence ID" value="MCX8524516.1"/>
    <property type="molecule type" value="Genomic_DNA"/>
</dbReference>
<protein>
    <submittedName>
        <fullName evidence="1">Uncharacterized protein</fullName>
    </submittedName>
</protein>
<reference evidence="1" key="1">
    <citation type="submission" date="2022-10" db="EMBL/GenBank/DDBJ databases">
        <title>Chryseobacterium sp. nov., a novel bacterial species.</title>
        <authorList>
            <person name="Cao Y."/>
        </authorList>
    </citation>
    <scope>NUCLEOTIDE SEQUENCE</scope>
    <source>
        <strain evidence="1">CCTCC AB2015118</strain>
    </source>
</reference>
<accession>A0ABT3XTB1</accession>
<gene>
    <name evidence="1" type="ORF">OF897_11390</name>
</gene>
<comment type="caution">
    <text evidence="1">The sequence shown here is derived from an EMBL/GenBank/DDBJ whole genome shotgun (WGS) entry which is preliminary data.</text>
</comment>
<keyword evidence="2" id="KW-1185">Reference proteome</keyword>
<dbReference type="Proteomes" id="UP001073122">
    <property type="component" value="Unassembled WGS sequence"/>
</dbReference>
<name>A0ABT3XTB1_9FLAO</name>
<proteinExistence type="predicted"/>